<dbReference type="GeneID" id="111297471"/>
<evidence type="ECO:0000313" key="2">
    <source>
        <dbReference type="RefSeq" id="XP_022747926.1"/>
    </source>
</evidence>
<protein>
    <submittedName>
        <fullName evidence="2">Uncharacterized protein LOC111297471</fullName>
    </submittedName>
</protein>
<dbReference type="KEGG" id="dzi:111297471"/>
<dbReference type="Proteomes" id="UP000515121">
    <property type="component" value="Unplaced"/>
</dbReference>
<evidence type="ECO:0000313" key="1">
    <source>
        <dbReference type="Proteomes" id="UP000515121"/>
    </source>
</evidence>
<sequence length="332" mass="37346">MTGWNGGLSRKGDGKDGFLGKMGLKNHDVVRGVPDSMMVNEGLSCLLNQAEIRGEIHGVAVTRMVPGVSHLLFVDDCLLFLRASIAECQGRNQSKAGGHKRFDRGLLYWAVNYDREIKRMTFQRLKEKVWKKLQGWKGRLLSHVEKAILIQAVAQMDSGLGFRDFEAFNLPLLAKQGWHFLFMLQDLMSQLVSWKASPGAGIMWKVGDGMSIDAWEDKWIRKPPLFKPLGFPNQDGQNLKVASLMEVNRRQWDEDLLEDWKLLSEFFLPFGSITAGETTRLGMVTRDSRGIVKLSAATYTSNNQSSLHAEMHVILFGVGIVKKKGFEVEGCM</sequence>
<proteinExistence type="predicted"/>
<reference evidence="2" key="1">
    <citation type="submission" date="2025-08" db="UniProtKB">
        <authorList>
            <consortium name="RefSeq"/>
        </authorList>
    </citation>
    <scope>IDENTIFICATION</scope>
    <source>
        <tissue evidence="2">Fruit stalk</tissue>
    </source>
</reference>
<keyword evidence="1" id="KW-1185">Reference proteome</keyword>
<gene>
    <name evidence="2" type="primary">LOC111297471</name>
</gene>
<dbReference type="AlphaFoldDB" id="A0A6P5Z6D9"/>
<dbReference type="OrthoDB" id="1936608at2759"/>
<dbReference type="RefSeq" id="XP_022747926.1">
    <property type="nucleotide sequence ID" value="XM_022892191.1"/>
</dbReference>
<accession>A0A6P5Z6D9</accession>
<name>A0A6P5Z6D9_DURZI</name>
<organism evidence="1 2">
    <name type="scientific">Durio zibethinus</name>
    <name type="common">Durian</name>
    <dbReference type="NCBI Taxonomy" id="66656"/>
    <lineage>
        <taxon>Eukaryota</taxon>
        <taxon>Viridiplantae</taxon>
        <taxon>Streptophyta</taxon>
        <taxon>Embryophyta</taxon>
        <taxon>Tracheophyta</taxon>
        <taxon>Spermatophyta</taxon>
        <taxon>Magnoliopsida</taxon>
        <taxon>eudicotyledons</taxon>
        <taxon>Gunneridae</taxon>
        <taxon>Pentapetalae</taxon>
        <taxon>rosids</taxon>
        <taxon>malvids</taxon>
        <taxon>Malvales</taxon>
        <taxon>Malvaceae</taxon>
        <taxon>Helicteroideae</taxon>
        <taxon>Durio</taxon>
    </lineage>
</organism>